<comment type="caution">
    <text evidence="1">The sequence shown here is derived from an EMBL/GenBank/DDBJ whole genome shotgun (WGS) entry which is preliminary data.</text>
</comment>
<organism evidence="1 2">
    <name type="scientific">Virgisporangium aliadipatigenens</name>
    <dbReference type="NCBI Taxonomy" id="741659"/>
    <lineage>
        <taxon>Bacteria</taxon>
        <taxon>Bacillati</taxon>
        <taxon>Actinomycetota</taxon>
        <taxon>Actinomycetes</taxon>
        <taxon>Micromonosporales</taxon>
        <taxon>Micromonosporaceae</taxon>
        <taxon>Virgisporangium</taxon>
    </lineage>
</organism>
<protein>
    <submittedName>
        <fullName evidence="1">Uncharacterized protein</fullName>
    </submittedName>
</protein>
<dbReference type="RefSeq" id="WP_203903104.1">
    <property type="nucleotide sequence ID" value="NZ_BOPF01000029.1"/>
</dbReference>
<dbReference type="AlphaFoldDB" id="A0A8J4DTT4"/>
<accession>A0A8J4DTT4</accession>
<evidence type="ECO:0000313" key="2">
    <source>
        <dbReference type="Proteomes" id="UP000619260"/>
    </source>
</evidence>
<gene>
    <name evidence="1" type="ORF">Val02_65170</name>
</gene>
<evidence type="ECO:0000313" key="1">
    <source>
        <dbReference type="EMBL" id="GIJ49631.1"/>
    </source>
</evidence>
<dbReference type="Proteomes" id="UP000619260">
    <property type="component" value="Unassembled WGS sequence"/>
</dbReference>
<proteinExistence type="predicted"/>
<sequence>MANRRCELTMRGPVPHTLLALIRTRFGRVSTVDDRTVLIVEDLDQASLRALLNLLWDNGHELLSLIPSAAATGNDRDRSSS</sequence>
<keyword evidence="2" id="KW-1185">Reference proteome</keyword>
<name>A0A8J4DTT4_9ACTN</name>
<dbReference type="EMBL" id="BOPF01000029">
    <property type="protein sequence ID" value="GIJ49631.1"/>
    <property type="molecule type" value="Genomic_DNA"/>
</dbReference>
<reference evidence="1" key="1">
    <citation type="submission" date="2021-01" db="EMBL/GenBank/DDBJ databases">
        <title>Whole genome shotgun sequence of Virgisporangium aliadipatigenens NBRC 105644.</title>
        <authorList>
            <person name="Komaki H."/>
            <person name="Tamura T."/>
        </authorList>
    </citation>
    <scope>NUCLEOTIDE SEQUENCE</scope>
    <source>
        <strain evidence="1">NBRC 105644</strain>
    </source>
</reference>